<dbReference type="EMBL" id="RXIA01000010">
    <property type="protein sequence ID" value="RVU71028.1"/>
    <property type="molecule type" value="Genomic_DNA"/>
</dbReference>
<reference evidence="1 2" key="1">
    <citation type="submission" date="2018-12" db="EMBL/GenBank/DDBJ databases">
        <authorList>
            <person name="Meng J."/>
        </authorList>
    </citation>
    <scope>NUCLEOTIDE SEQUENCE [LARGE SCALE GENOMIC DNA]</scope>
    <source>
        <strain evidence="1 2">HT111-2</strain>
    </source>
</reference>
<dbReference type="InterPro" id="IPR016155">
    <property type="entry name" value="Mopterin_synth/thiamin_S_b"/>
</dbReference>
<sequence>MKIKVKLFAFLGEHLGSEVEVDLPEQTNEQEVKQKIIALDPQVKQNVELSRIALNQEFITKPEFSISENSELALIPPVSGG</sequence>
<comment type="caution">
    <text evidence="1">The sequence shown here is derived from an EMBL/GenBank/DDBJ whole genome shotgun (WGS) entry which is preliminary data.</text>
</comment>
<proteinExistence type="predicted"/>
<dbReference type="Proteomes" id="UP000288291">
    <property type="component" value="Unassembled WGS sequence"/>
</dbReference>
<dbReference type="InterPro" id="IPR003749">
    <property type="entry name" value="ThiS/MoaD-like"/>
</dbReference>
<dbReference type="CDD" id="cd00754">
    <property type="entry name" value="Ubl_MoaD"/>
    <property type="match status" value="1"/>
</dbReference>
<dbReference type="AlphaFoldDB" id="A0A437SVS7"/>
<accession>A0A437SVS7</accession>
<dbReference type="Pfam" id="PF02597">
    <property type="entry name" value="ThiS"/>
    <property type="match status" value="1"/>
</dbReference>
<dbReference type="Gene3D" id="3.10.20.30">
    <property type="match status" value="1"/>
</dbReference>
<name>A0A437SVS7_9LACO</name>
<dbReference type="InterPro" id="IPR012675">
    <property type="entry name" value="Beta-grasp_dom_sf"/>
</dbReference>
<organism evidence="1 2">
    <name type="scientific">Lactobacillus xujianguonis</name>
    <dbReference type="NCBI Taxonomy" id="2495899"/>
    <lineage>
        <taxon>Bacteria</taxon>
        <taxon>Bacillati</taxon>
        <taxon>Bacillota</taxon>
        <taxon>Bacilli</taxon>
        <taxon>Lactobacillales</taxon>
        <taxon>Lactobacillaceae</taxon>
        <taxon>Lactobacillus</taxon>
    </lineage>
</organism>
<evidence type="ECO:0000313" key="2">
    <source>
        <dbReference type="Proteomes" id="UP000288291"/>
    </source>
</evidence>
<gene>
    <name evidence="1" type="ORF">EJK17_04550</name>
</gene>
<dbReference type="RefSeq" id="WP_103662469.1">
    <property type="nucleotide sequence ID" value="NZ_ML136878.1"/>
</dbReference>
<protein>
    <submittedName>
        <fullName evidence="1">MoaD/ThiS family protein</fullName>
    </submittedName>
</protein>
<keyword evidence="2" id="KW-1185">Reference proteome</keyword>
<evidence type="ECO:0000313" key="1">
    <source>
        <dbReference type="EMBL" id="RVU71028.1"/>
    </source>
</evidence>
<dbReference type="SUPFAM" id="SSF54285">
    <property type="entry name" value="MoaD/ThiS"/>
    <property type="match status" value="1"/>
</dbReference>